<dbReference type="Pfam" id="PF05050">
    <property type="entry name" value="Methyltransf_21"/>
    <property type="match status" value="1"/>
</dbReference>
<dbReference type="Gene3D" id="3.40.50.150">
    <property type="entry name" value="Vaccinia Virus protein VP39"/>
    <property type="match status" value="1"/>
</dbReference>
<dbReference type="Proteomes" id="UP000694865">
    <property type="component" value="Unplaced"/>
</dbReference>
<sequence>MISMGKGGRRLDGGVWLRGAVAVILFVVVIALIVHFTSSSSEGPGGAAAAQLQDPKVTAKNYVFIDLGAGNGDTLRSFYGKMGGETSSSHTQFPYDYEPEEWRVYAFEANPKYSADLEALQKEYDFDLYDETAVWTTERGAKFYKDTSSRKGYYVRPAAGEVVGTETDDYVVLKSVSFTRWMRTHVRQGDFAVVKMNLGGAEYDVLKALIDDKSFCLIDQLYVFYHEDRVSGNDDLVHSLPALIRQKSLGIFCQVQILYETGISTDE</sequence>
<feature type="transmembrane region" description="Helical" evidence="1">
    <location>
        <begin position="15"/>
        <end position="36"/>
    </location>
</feature>
<reference evidence="4" key="1">
    <citation type="submission" date="2025-08" db="UniProtKB">
        <authorList>
            <consortium name="RefSeq"/>
        </authorList>
    </citation>
    <scope>IDENTIFICATION</scope>
    <source>
        <tissue evidence="4">Testes</tissue>
    </source>
</reference>
<evidence type="ECO:0000256" key="1">
    <source>
        <dbReference type="SAM" id="Phobius"/>
    </source>
</evidence>
<organism evidence="3 4">
    <name type="scientific">Saccoglossus kowalevskii</name>
    <name type="common">Acorn worm</name>
    <dbReference type="NCBI Taxonomy" id="10224"/>
    <lineage>
        <taxon>Eukaryota</taxon>
        <taxon>Metazoa</taxon>
        <taxon>Hemichordata</taxon>
        <taxon>Enteropneusta</taxon>
        <taxon>Harrimaniidae</taxon>
        <taxon>Saccoglossus</taxon>
    </lineage>
</organism>
<keyword evidence="3" id="KW-1185">Reference proteome</keyword>
<keyword evidence="1" id="KW-0472">Membrane</keyword>
<keyword evidence="1" id="KW-0812">Transmembrane</keyword>
<gene>
    <name evidence="4" type="primary">LOC102803962</name>
</gene>
<dbReference type="SUPFAM" id="SSF53335">
    <property type="entry name" value="S-adenosyl-L-methionine-dependent methyltransferases"/>
    <property type="match status" value="1"/>
</dbReference>
<dbReference type="GeneID" id="102803962"/>
<dbReference type="RefSeq" id="XP_006815382.1">
    <property type="nucleotide sequence ID" value="XM_006815319.1"/>
</dbReference>
<proteinExistence type="predicted"/>
<evidence type="ECO:0000313" key="4">
    <source>
        <dbReference type="RefSeq" id="XP_006815382.1"/>
    </source>
</evidence>
<accession>A0ABM0M5U1</accession>
<name>A0ABM0M5U1_SACKO</name>
<dbReference type="InterPro" id="IPR029063">
    <property type="entry name" value="SAM-dependent_MTases_sf"/>
</dbReference>
<feature type="domain" description="Methyltransferase FkbM" evidence="2">
    <location>
        <begin position="92"/>
        <end position="219"/>
    </location>
</feature>
<protein>
    <submittedName>
        <fullName evidence="4">Uncharacterized protein LOC102803962</fullName>
    </submittedName>
</protein>
<evidence type="ECO:0000313" key="3">
    <source>
        <dbReference type="Proteomes" id="UP000694865"/>
    </source>
</evidence>
<dbReference type="InterPro" id="IPR006342">
    <property type="entry name" value="FkbM_mtfrase"/>
</dbReference>
<dbReference type="PANTHER" id="PTHR44843">
    <property type="entry name" value="METHYLTRANSFERASE"/>
    <property type="match status" value="1"/>
</dbReference>
<keyword evidence="1" id="KW-1133">Transmembrane helix</keyword>
<dbReference type="PANTHER" id="PTHR44843:SF14">
    <property type="entry name" value="METHYLTRANSFERASE TYPE 11 DOMAIN-CONTAINING PROTEIN"/>
    <property type="match status" value="1"/>
</dbReference>
<evidence type="ECO:0000259" key="2">
    <source>
        <dbReference type="Pfam" id="PF05050"/>
    </source>
</evidence>